<dbReference type="InterPro" id="IPR007560">
    <property type="entry name" value="Restrct_endonuc_IV_Mrr"/>
</dbReference>
<organism evidence="2 3">
    <name type="scientific">Amycolatopsis tucumanensis</name>
    <dbReference type="NCBI Taxonomy" id="401106"/>
    <lineage>
        <taxon>Bacteria</taxon>
        <taxon>Bacillati</taxon>
        <taxon>Actinomycetota</taxon>
        <taxon>Actinomycetes</taxon>
        <taxon>Pseudonocardiales</taxon>
        <taxon>Pseudonocardiaceae</taxon>
        <taxon>Amycolatopsis</taxon>
    </lineage>
</organism>
<dbReference type="SUPFAM" id="SSF52980">
    <property type="entry name" value="Restriction endonuclease-like"/>
    <property type="match status" value="1"/>
</dbReference>
<dbReference type="RefSeq" id="WP_237338949.1">
    <property type="nucleotide sequence ID" value="NZ_BAABCM010000001.1"/>
</dbReference>
<evidence type="ECO:0000313" key="3">
    <source>
        <dbReference type="Proteomes" id="UP001501624"/>
    </source>
</evidence>
<comment type="caution">
    <text evidence="2">The sequence shown here is derived from an EMBL/GenBank/DDBJ whole genome shotgun (WGS) entry which is preliminary data.</text>
</comment>
<keyword evidence="3" id="KW-1185">Reference proteome</keyword>
<dbReference type="InterPro" id="IPR011335">
    <property type="entry name" value="Restrct_endonuc-II-like"/>
</dbReference>
<dbReference type="Proteomes" id="UP001501624">
    <property type="component" value="Unassembled WGS sequence"/>
</dbReference>
<proteinExistence type="predicted"/>
<reference evidence="3" key="1">
    <citation type="journal article" date="2019" name="Int. J. Syst. Evol. Microbiol.">
        <title>The Global Catalogue of Microorganisms (GCM) 10K type strain sequencing project: providing services to taxonomists for standard genome sequencing and annotation.</title>
        <authorList>
            <consortium name="The Broad Institute Genomics Platform"/>
            <consortium name="The Broad Institute Genome Sequencing Center for Infectious Disease"/>
            <person name="Wu L."/>
            <person name="Ma J."/>
        </authorList>
    </citation>
    <scope>NUCLEOTIDE SEQUENCE [LARGE SCALE GENOMIC DNA]</scope>
    <source>
        <strain evidence="3">JCM 17017</strain>
    </source>
</reference>
<sequence>MAAIDQDRVEALFAAGDNATTTTGRGRALEELISYIFELVPGITVTARNELNAFNAEEIDIAFWNEGDPAGLRLFDHIILVECKNWSSPAGYPELELFNGKLQRRGRPLGIFVAAAGITGDPSSLTAAHSVLAHALERGREVLVVTREEIEKLANTDDLVLLLKRKRAQLAVSGTIFEL</sequence>
<evidence type="ECO:0000313" key="2">
    <source>
        <dbReference type="EMBL" id="GAA3792543.1"/>
    </source>
</evidence>
<accession>A0ABP7HET2</accession>
<dbReference type="EMBL" id="BAABCM010000001">
    <property type="protein sequence ID" value="GAA3792543.1"/>
    <property type="molecule type" value="Genomic_DNA"/>
</dbReference>
<evidence type="ECO:0000259" key="1">
    <source>
        <dbReference type="Pfam" id="PF04471"/>
    </source>
</evidence>
<protein>
    <recommendedName>
        <fullName evidence="1">Restriction endonuclease type IV Mrr domain-containing protein</fullName>
    </recommendedName>
</protein>
<feature type="domain" description="Restriction endonuclease type IV Mrr" evidence="1">
    <location>
        <begin position="29"/>
        <end position="123"/>
    </location>
</feature>
<gene>
    <name evidence="2" type="ORF">GCM10022380_06580</name>
</gene>
<dbReference type="Pfam" id="PF04471">
    <property type="entry name" value="Mrr_cat"/>
    <property type="match status" value="1"/>
</dbReference>
<name>A0ABP7HET2_9PSEU</name>